<dbReference type="Proteomes" id="UP000885826">
    <property type="component" value="Unassembled WGS sequence"/>
</dbReference>
<accession>A0A9C9EQB5</accession>
<feature type="chain" id="PRO_5038363856" description="Sortilin N-terminal domain-containing protein" evidence="2">
    <location>
        <begin position="19"/>
        <end position="414"/>
    </location>
</feature>
<sequence>MKRVFFILILFIFSTAFADWEAIGPYGGPLTCVGVAPSNENILYVTTYANPSEILRSTDGGASWSKRSELSSYIYCFAVDPDDPDVAYAGGNRVIYKTTDGGSTWSMDSVANSNGYIYGIVVHPTSPNTVFAAGNAPSGTYTVMAFFKSTDGGATWSTKLLHTAYYGYSYCLTLDSSQPDNIYVGGYYYNSGYYPEVYKSTDGGVNFSDASTGIPSGVMMIYSLAVHPTNSNIVYAGTYYGGVYRSLDGGSSWSNVTDGQFVSALATTTVEPNVVYAGTDTLIYKSTDAGASWNFCGAGYGGMYKYSRDLAAGQQTAGIVYNVDNLGCTKSTDGGASWFPSNYGMTLAHIASFTAAPSDPSVIYTEFEEVCIFKTTNSGDDWSMLPGALDCGSICEFAVDYTDPAVVLALEGAG</sequence>
<dbReference type="GO" id="GO:0010411">
    <property type="term" value="P:xyloglucan metabolic process"/>
    <property type="evidence" value="ECO:0007669"/>
    <property type="project" value="TreeGrafter"/>
</dbReference>
<comment type="caution">
    <text evidence="4">The sequence shown here is derived from an EMBL/GenBank/DDBJ whole genome shotgun (WGS) entry which is preliminary data.</text>
</comment>
<reference evidence="4" key="1">
    <citation type="journal article" date="2020" name="mSystems">
        <title>Genome- and Community-Level Interaction Insights into Carbon Utilization and Element Cycling Functions of Hydrothermarchaeota in Hydrothermal Sediment.</title>
        <authorList>
            <person name="Zhou Z."/>
            <person name="Liu Y."/>
            <person name="Xu W."/>
            <person name="Pan J."/>
            <person name="Luo Z.H."/>
            <person name="Li M."/>
        </authorList>
    </citation>
    <scope>NUCLEOTIDE SEQUENCE</scope>
    <source>
        <strain evidence="4">HyVt-388</strain>
    </source>
</reference>
<dbReference type="Gene3D" id="2.130.10.10">
    <property type="entry name" value="YVTN repeat-like/Quinoprotein amine dehydrogenase"/>
    <property type="match status" value="3"/>
</dbReference>
<feature type="signal peptide" evidence="2">
    <location>
        <begin position="1"/>
        <end position="18"/>
    </location>
</feature>
<dbReference type="Pfam" id="PF15902">
    <property type="entry name" value="Sortilin-Vps10"/>
    <property type="match status" value="1"/>
</dbReference>
<dbReference type="InterPro" id="IPR052025">
    <property type="entry name" value="Xyloglucanase_GH74"/>
</dbReference>
<gene>
    <name evidence="4" type="ORF">ENI34_10595</name>
</gene>
<dbReference type="InterPro" id="IPR015943">
    <property type="entry name" value="WD40/YVTN_repeat-like_dom_sf"/>
</dbReference>
<dbReference type="PANTHER" id="PTHR43739:SF5">
    <property type="entry name" value="EXO-ALPHA-SIALIDASE"/>
    <property type="match status" value="1"/>
</dbReference>
<proteinExistence type="predicted"/>
<organism evidence="4 5">
    <name type="scientific">candidate division WOR-3 bacterium</name>
    <dbReference type="NCBI Taxonomy" id="2052148"/>
    <lineage>
        <taxon>Bacteria</taxon>
        <taxon>Bacteria division WOR-3</taxon>
    </lineage>
</organism>
<evidence type="ECO:0000256" key="2">
    <source>
        <dbReference type="SAM" id="SignalP"/>
    </source>
</evidence>
<dbReference type="InterPro" id="IPR031778">
    <property type="entry name" value="Sortilin_N"/>
</dbReference>
<evidence type="ECO:0000259" key="3">
    <source>
        <dbReference type="Pfam" id="PF15902"/>
    </source>
</evidence>
<evidence type="ECO:0000256" key="1">
    <source>
        <dbReference type="ARBA" id="ARBA00022737"/>
    </source>
</evidence>
<dbReference type="PANTHER" id="PTHR43739">
    <property type="entry name" value="XYLOGLUCANASE (EUROFUNG)"/>
    <property type="match status" value="1"/>
</dbReference>
<dbReference type="CDD" id="cd15482">
    <property type="entry name" value="Sialidase_non-viral"/>
    <property type="match status" value="1"/>
</dbReference>
<dbReference type="EMBL" id="DRIG01000109">
    <property type="protein sequence ID" value="HEC79566.1"/>
    <property type="molecule type" value="Genomic_DNA"/>
</dbReference>
<protein>
    <recommendedName>
        <fullName evidence="3">Sortilin N-terminal domain-containing protein</fullName>
    </recommendedName>
</protein>
<keyword evidence="2" id="KW-0732">Signal</keyword>
<name>A0A9C9EQB5_UNCW3</name>
<dbReference type="SUPFAM" id="SSF110296">
    <property type="entry name" value="Oligoxyloglucan reducing end-specific cellobiohydrolase"/>
    <property type="match status" value="2"/>
</dbReference>
<dbReference type="AlphaFoldDB" id="A0A9C9EQB5"/>
<feature type="domain" description="Sortilin N-terminal" evidence="3">
    <location>
        <begin position="53"/>
        <end position="165"/>
    </location>
</feature>
<keyword evidence="1" id="KW-0677">Repeat</keyword>
<evidence type="ECO:0000313" key="4">
    <source>
        <dbReference type="EMBL" id="HEC79566.1"/>
    </source>
</evidence>
<evidence type="ECO:0000313" key="5">
    <source>
        <dbReference type="Proteomes" id="UP000885826"/>
    </source>
</evidence>